<comment type="similarity">
    <text evidence="4">Belongs to the peptidase M29 family.</text>
</comment>
<keyword evidence="5 10" id="KW-0031">Aminopeptidase</keyword>
<gene>
    <name evidence="10" type="ORF">A4V09_17065</name>
</gene>
<evidence type="ECO:0000256" key="6">
    <source>
        <dbReference type="ARBA" id="ARBA00022670"/>
    </source>
</evidence>
<dbReference type="GO" id="GO:0006508">
    <property type="term" value="P:proteolysis"/>
    <property type="evidence" value="ECO:0007669"/>
    <property type="project" value="UniProtKB-KW"/>
</dbReference>
<dbReference type="GO" id="GO:0004177">
    <property type="term" value="F:aminopeptidase activity"/>
    <property type="evidence" value="ECO:0007669"/>
    <property type="project" value="UniProtKB-KW"/>
</dbReference>
<name>A0A1C7II39_9FIRM</name>
<evidence type="ECO:0000256" key="1">
    <source>
        <dbReference type="ARBA" id="ARBA00001941"/>
    </source>
</evidence>
<dbReference type="AlphaFoldDB" id="A0A1C7II39"/>
<evidence type="ECO:0000256" key="4">
    <source>
        <dbReference type="ARBA" id="ARBA00008236"/>
    </source>
</evidence>
<evidence type="ECO:0000313" key="11">
    <source>
        <dbReference type="Proteomes" id="UP000092574"/>
    </source>
</evidence>
<dbReference type="InterPro" id="IPR035097">
    <property type="entry name" value="M29_N-terminal"/>
</dbReference>
<keyword evidence="8" id="KW-0378">Hydrolase</keyword>
<reference evidence="10" key="1">
    <citation type="submission" date="2017-04" db="EMBL/GenBank/DDBJ databases">
        <title>Complete Genome Sequences of Twelve Strains of a Stable Defined Moderately Diverse Mouse Microbiota 2 (sDMDMm2).</title>
        <authorList>
            <person name="Uchimura Y."/>
            <person name="Wyss M."/>
            <person name="Brugiroux S."/>
            <person name="Limenitakis J.P."/>
            <person name="Stecher B."/>
            <person name="McCoy K.D."/>
            <person name="Macpherson A.J."/>
        </authorList>
    </citation>
    <scope>NUCLEOTIDE SEQUENCE</scope>
    <source>
        <strain evidence="10">YL58</strain>
    </source>
</reference>
<comment type="cofactor">
    <cofactor evidence="2">
        <name>Mg(2+)</name>
        <dbReference type="ChEBI" id="CHEBI:18420"/>
    </cofactor>
</comment>
<dbReference type="GO" id="GO:0008237">
    <property type="term" value="F:metallopeptidase activity"/>
    <property type="evidence" value="ECO:0007669"/>
    <property type="project" value="UniProtKB-KW"/>
</dbReference>
<evidence type="ECO:0000256" key="5">
    <source>
        <dbReference type="ARBA" id="ARBA00022438"/>
    </source>
</evidence>
<dbReference type="InterPro" id="IPR000787">
    <property type="entry name" value="Peptidase_M29"/>
</dbReference>
<sequence length="371" mass="42191">MDERIKKLAYGLVNHSCHVQKGEKVYIHYTGYSTTELAKQLIREVYRAGGMPFPHFTDPKVQREMLLNCTKEQIELMAKVDREEMEAMDCYIGVRGADNITELSDVPKENMAVYDKYYNTPVHHEVRVAKTKWVVLRYPNDAMAQLSGTSTEAFEDFYFDVCTLDYSRMGRAMENLVEYMQRTDRVRITAPGTDLTFSIKDIPAVPCSGESNIPDGEVFTAPVRESVNGTIRYNAASSYQGFVFENVTLTFENGKIVKAEANDTERINGIFDMDEGARYVGEFAIGVNPFILHPMKDILFDEKIQGSIHFTPGSCYDDAWNGNVSAIHWDLVLIQRPEYGGGEIYFDDVLIRKDGRFVVPELEGLNPENLR</sequence>
<evidence type="ECO:0000256" key="2">
    <source>
        <dbReference type="ARBA" id="ARBA00001946"/>
    </source>
</evidence>
<comment type="cofactor">
    <cofactor evidence="3">
        <name>Zn(2+)</name>
        <dbReference type="ChEBI" id="CHEBI:29105"/>
    </cofactor>
</comment>
<evidence type="ECO:0000256" key="9">
    <source>
        <dbReference type="ARBA" id="ARBA00023049"/>
    </source>
</evidence>
<accession>A0A1C7II39</accession>
<evidence type="ECO:0000256" key="3">
    <source>
        <dbReference type="ARBA" id="ARBA00001947"/>
    </source>
</evidence>
<proteinExistence type="inferred from homology"/>
<keyword evidence="6" id="KW-0645">Protease</keyword>
<dbReference type="Gene3D" id="3.40.1830.10">
    <property type="entry name" value="Thermophilic metalloprotease (M29)"/>
    <property type="match status" value="1"/>
</dbReference>
<protein>
    <submittedName>
        <fullName evidence="10">Aminopeptidase</fullName>
    </submittedName>
</protein>
<dbReference type="InterPro" id="IPR052170">
    <property type="entry name" value="M29_Exopeptidase"/>
</dbReference>
<organism evidence="10 11">
    <name type="scientific">Blautia pseudococcoides</name>
    <dbReference type="NCBI Taxonomy" id="1796616"/>
    <lineage>
        <taxon>Bacteria</taxon>
        <taxon>Bacillati</taxon>
        <taxon>Bacillota</taxon>
        <taxon>Clostridia</taxon>
        <taxon>Lachnospirales</taxon>
        <taxon>Lachnospiraceae</taxon>
        <taxon>Blautia</taxon>
    </lineage>
</organism>
<dbReference type="Pfam" id="PF02073">
    <property type="entry name" value="Peptidase_M29"/>
    <property type="match status" value="1"/>
</dbReference>
<keyword evidence="9" id="KW-0482">Metalloprotease</keyword>
<dbReference type="PANTHER" id="PTHR34448">
    <property type="entry name" value="AMINOPEPTIDASE"/>
    <property type="match status" value="1"/>
</dbReference>
<dbReference type="KEGG" id="byl:A4V09_17065"/>
<evidence type="ECO:0000313" key="10">
    <source>
        <dbReference type="EMBL" id="ANU78728.1"/>
    </source>
</evidence>
<dbReference type="GO" id="GO:0046872">
    <property type="term" value="F:metal ion binding"/>
    <property type="evidence" value="ECO:0007669"/>
    <property type="project" value="UniProtKB-KW"/>
</dbReference>
<dbReference type="RefSeq" id="WP_065544844.1">
    <property type="nucleotide sequence ID" value="NZ_CP022713.1"/>
</dbReference>
<dbReference type="EMBL" id="CP015405">
    <property type="protein sequence ID" value="ANU78728.1"/>
    <property type="molecule type" value="Genomic_DNA"/>
</dbReference>
<keyword evidence="11" id="KW-1185">Reference proteome</keyword>
<dbReference type="OrthoDB" id="9803993at2"/>
<comment type="cofactor">
    <cofactor evidence="1">
        <name>Co(2+)</name>
        <dbReference type="ChEBI" id="CHEBI:48828"/>
    </cofactor>
</comment>
<dbReference type="Proteomes" id="UP000092574">
    <property type="component" value="Chromosome"/>
</dbReference>
<dbReference type="SUPFAM" id="SSF144052">
    <property type="entry name" value="Thermophilic metalloprotease-like"/>
    <property type="match status" value="1"/>
</dbReference>
<keyword evidence="7" id="KW-0479">Metal-binding</keyword>
<evidence type="ECO:0000256" key="8">
    <source>
        <dbReference type="ARBA" id="ARBA00022801"/>
    </source>
</evidence>
<dbReference type="PANTHER" id="PTHR34448:SF1">
    <property type="entry name" value="BLL6088 PROTEIN"/>
    <property type="match status" value="1"/>
</dbReference>
<evidence type="ECO:0000256" key="7">
    <source>
        <dbReference type="ARBA" id="ARBA00022723"/>
    </source>
</evidence>